<sequence length="251" mass="28774">MKTMQHILVTVGLLLFVSPVVNAQDAKQIVTKAEDNIRGLSSVTEMTIQIKRPTWTRTMSMKGWSKGEQYSMIVVTAPAKDAGTVFLKRVKEIWNWLPNIERVVKLPPSMMAQSWMGTDFTNDDLVKASSRIDDYNHKIVGDSLIEGRKCWKIQMIPLPAAAVVWSKVNMWIDQRDYLELRLEFFDEDNKLVNVMQCSDIRTIGGRVMPVRLEMIPVEKKGQETIITYNSAVFNQPISIDFFTTQNMKKVK</sequence>
<dbReference type="RefSeq" id="WP_096350572.1">
    <property type="nucleotide sequence ID" value="NZ_AP017313.1"/>
</dbReference>
<organism evidence="2 3">
    <name type="scientific">Mucilaginibacter gotjawali</name>
    <dbReference type="NCBI Taxonomy" id="1550579"/>
    <lineage>
        <taxon>Bacteria</taxon>
        <taxon>Pseudomonadati</taxon>
        <taxon>Bacteroidota</taxon>
        <taxon>Sphingobacteriia</taxon>
        <taxon>Sphingobacteriales</taxon>
        <taxon>Sphingobacteriaceae</taxon>
        <taxon>Mucilaginibacter</taxon>
    </lineage>
</organism>
<protein>
    <recommendedName>
        <fullName evidence="1">Uncharacterized protein TP-0789 domain-containing protein</fullName>
    </recommendedName>
</protein>
<dbReference type="PANTHER" id="PTHR37507">
    <property type="entry name" value="SPORULATION PROTEIN YDCC"/>
    <property type="match status" value="1"/>
</dbReference>
<dbReference type="Proteomes" id="UP000218263">
    <property type="component" value="Chromosome"/>
</dbReference>
<keyword evidence="3" id="KW-1185">Reference proteome</keyword>
<dbReference type="PANTHER" id="PTHR37507:SF2">
    <property type="entry name" value="SPORULATION PROTEIN YDCC"/>
    <property type="match status" value="1"/>
</dbReference>
<feature type="domain" description="Uncharacterized protein TP-0789" evidence="1">
    <location>
        <begin position="67"/>
        <end position="249"/>
    </location>
</feature>
<dbReference type="Gene3D" id="2.50.20.10">
    <property type="entry name" value="Lipoprotein localisation LolA/LolB/LppX"/>
    <property type="match status" value="1"/>
</dbReference>
<evidence type="ECO:0000313" key="3">
    <source>
        <dbReference type="Proteomes" id="UP000218263"/>
    </source>
</evidence>
<evidence type="ECO:0000259" key="1">
    <source>
        <dbReference type="Pfam" id="PF17131"/>
    </source>
</evidence>
<name>A0A110B1X7_9SPHI</name>
<dbReference type="AlphaFoldDB" id="A0A110B1X7"/>
<reference evidence="2 3" key="1">
    <citation type="submission" date="2015-12" db="EMBL/GenBank/DDBJ databases">
        <title>Genome sequence of Mucilaginibacter gotjawali.</title>
        <authorList>
            <person name="Lee J.S."/>
            <person name="Lee K.C."/>
            <person name="Kim K.K."/>
            <person name="Lee B.W."/>
        </authorList>
    </citation>
    <scope>NUCLEOTIDE SEQUENCE [LARGE SCALE GENOMIC DNA]</scope>
    <source>
        <strain evidence="2 3">SA3-7</strain>
    </source>
</reference>
<evidence type="ECO:0000313" key="2">
    <source>
        <dbReference type="EMBL" id="BAU53182.1"/>
    </source>
</evidence>
<dbReference type="InterPro" id="IPR052944">
    <property type="entry name" value="Sporulation_related"/>
</dbReference>
<dbReference type="EMBL" id="AP017313">
    <property type="protein sequence ID" value="BAU53182.1"/>
    <property type="molecule type" value="Genomic_DNA"/>
</dbReference>
<gene>
    <name evidence="2" type="ORF">MgSA37_01349</name>
</gene>
<proteinExistence type="predicted"/>
<accession>A0A110B1X7</accession>
<dbReference type="Pfam" id="PF17131">
    <property type="entry name" value="LolA_like"/>
    <property type="match status" value="1"/>
</dbReference>
<dbReference type="KEGG" id="mgot:MgSA37_01349"/>
<dbReference type="InterPro" id="IPR033399">
    <property type="entry name" value="TP_0789-like"/>
</dbReference>
<dbReference type="OrthoDB" id="9803781at2"/>
<dbReference type="CDD" id="cd16329">
    <property type="entry name" value="LolA_like"/>
    <property type="match status" value="1"/>
</dbReference>